<organism evidence="15 16">
    <name type="scientific">Folsomia candida</name>
    <name type="common">Springtail</name>
    <dbReference type="NCBI Taxonomy" id="158441"/>
    <lineage>
        <taxon>Eukaryota</taxon>
        <taxon>Metazoa</taxon>
        <taxon>Ecdysozoa</taxon>
        <taxon>Arthropoda</taxon>
        <taxon>Hexapoda</taxon>
        <taxon>Collembola</taxon>
        <taxon>Entomobryomorpha</taxon>
        <taxon>Isotomoidea</taxon>
        <taxon>Isotomidae</taxon>
        <taxon>Proisotominae</taxon>
        <taxon>Folsomia</taxon>
    </lineage>
</organism>
<dbReference type="Proteomes" id="UP000198287">
    <property type="component" value="Unassembled WGS sequence"/>
</dbReference>
<dbReference type="OrthoDB" id="2132067at2759"/>
<keyword evidence="3" id="KW-1003">Cell membrane</keyword>
<evidence type="ECO:0000313" key="16">
    <source>
        <dbReference type="Proteomes" id="UP000198287"/>
    </source>
</evidence>
<evidence type="ECO:0000256" key="7">
    <source>
        <dbReference type="ARBA" id="ARBA00023136"/>
    </source>
</evidence>
<feature type="domain" description="G-protein coupled receptors family 1 profile" evidence="14">
    <location>
        <begin position="101"/>
        <end position="220"/>
    </location>
</feature>
<protein>
    <submittedName>
        <fullName evidence="15">Allatostatin-A receptor</fullName>
    </submittedName>
</protein>
<reference evidence="15 16" key="1">
    <citation type="submission" date="2015-12" db="EMBL/GenBank/DDBJ databases">
        <title>The genome of Folsomia candida.</title>
        <authorList>
            <person name="Faddeeva A."/>
            <person name="Derks M.F."/>
            <person name="Anvar Y."/>
            <person name="Smit S."/>
            <person name="Van Straalen N."/>
            <person name="Roelofs D."/>
        </authorList>
    </citation>
    <scope>NUCLEOTIDE SEQUENCE [LARGE SCALE GENOMIC DNA]</scope>
    <source>
        <strain evidence="15 16">VU population</strain>
        <tissue evidence="15">Whole body</tissue>
    </source>
</reference>
<evidence type="ECO:0000256" key="13">
    <source>
        <dbReference type="SAM" id="Phobius"/>
    </source>
</evidence>
<dbReference type="InterPro" id="IPR017452">
    <property type="entry name" value="GPCR_Rhodpsn_7TM"/>
</dbReference>
<dbReference type="Pfam" id="PF00001">
    <property type="entry name" value="7tm_1"/>
    <property type="match status" value="1"/>
</dbReference>
<evidence type="ECO:0000256" key="6">
    <source>
        <dbReference type="ARBA" id="ARBA00023040"/>
    </source>
</evidence>
<dbReference type="PROSITE" id="PS50262">
    <property type="entry name" value="G_PROTEIN_RECEP_F1_2"/>
    <property type="match status" value="1"/>
</dbReference>
<dbReference type="PROSITE" id="PS00237">
    <property type="entry name" value="G_PROTEIN_RECEP_F1_1"/>
    <property type="match status" value="1"/>
</dbReference>
<evidence type="ECO:0000256" key="3">
    <source>
        <dbReference type="ARBA" id="ARBA00022475"/>
    </source>
</evidence>
<dbReference type="PANTHER" id="PTHR45695:SF23">
    <property type="entry name" value="GALANIN-LIKE G-PROTEIN COUPLED RECEPTOR NPR-9"/>
    <property type="match status" value="1"/>
</dbReference>
<keyword evidence="6 12" id="KW-0297">G-protein coupled receptor</keyword>
<evidence type="ECO:0000256" key="10">
    <source>
        <dbReference type="ARBA" id="ARBA00023180"/>
    </source>
</evidence>
<dbReference type="STRING" id="158441.A0A226EEJ3"/>
<evidence type="ECO:0000313" key="15">
    <source>
        <dbReference type="EMBL" id="OXA55688.1"/>
    </source>
</evidence>
<evidence type="ECO:0000256" key="8">
    <source>
        <dbReference type="ARBA" id="ARBA00023157"/>
    </source>
</evidence>
<keyword evidence="8" id="KW-1015">Disulfide bond</keyword>
<keyword evidence="16" id="KW-1185">Reference proteome</keyword>
<keyword evidence="11 12" id="KW-0807">Transducer</keyword>
<dbReference type="Gene3D" id="1.20.1070.10">
    <property type="entry name" value="Rhodopsin 7-helix transmembrane proteins"/>
    <property type="match status" value="1"/>
</dbReference>
<sequence length="333" mass="36437">MESGEEDGLLLMESGGGGGDYETEMGGDVGGVGGPPGGEGYSLCLNESLINITISSIFCSKNFTYPNYGENDFKEGMDLERIVSLVVPALFGVIFIVGLVGNGLVVLVVASNAQMRNTTNILIINLAIADLLFIIFCVPFTAADYVLTYWPFGLIWCKTVQYLIIVTAYVSVYTLVIMSVDRFLAVVYPVASISIRTENNTYLAIAITWAIVLISCLPVLSAHGLTFYENHCPAFLKDRPHINFSLHANRKPVALPSLRIKCLNGNYLKLVNTTWEIILPGKISNTVTIPQDQGGGHIYLKAAKKTCLIKKMREEKNELTNAPLNFLPLLQTD</sequence>
<comment type="similarity">
    <text evidence="2 12">Belongs to the G-protein coupled receptor 1 family.</text>
</comment>
<dbReference type="PRINTS" id="PR00663">
    <property type="entry name" value="GALANINR"/>
</dbReference>
<evidence type="ECO:0000256" key="4">
    <source>
        <dbReference type="ARBA" id="ARBA00022692"/>
    </source>
</evidence>
<evidence type="ECO:0000256" key="1">
    <source>
        <dbReference type="ARBA" id="ARBA00004651"/>
    </source>
</evidence>
<name>A0A226EEJ3_FOLCA</name>
<dbReference type="GO" id="GO:0004930">
    <property type="term" value="F:G protein-coupled receptor activity"/>
    <property type="evidence" value="ECO:0007669"/>
    <property type="project" value="UniProtKB-KW"/>
</dbReference>
<dbReference type="OMA" id="WIGRSAC"/>
<evidence type="ECO:0000256" key="9">
    <source>
        <dbReference type="ARBA" id="ARBA00023170"/>
    </source>
</evidence>
<comment type="subcellular location">
    <subcellularLocation>
        <location evidence="1">Cell membrane</location>
        <topology evidence="1">Multi-pass membrane protein</topology>
    </subcellularLocation>
</comment>
<dbReference type="PANTHER" id="PTHR45695">
    <property type="entry name" value="LEUCOKININ RECEPTOR-RELATED"/>
    <property type="match status" value="1"/>
</dbReference>
<feature type="transmembrane region" description="Helical" evidence="13">
    <location>
        <begin position="201"/>
        <end position="220"/>
    </location>
</feature>
<comment type="caution">
    <text evidence="15">The sequence shown here is derived from an EMBL/GenBank/DDBJ whole genome shotgun (WGS) entry which is preliminary data.</text>
</comment>
<keyword evidence="4 12" id="KW-0812">Transmembrane</keyword>
<dbReference type="PRINTS" id="PR00237">
    <property type="entry name" value="GPCRRHODOPSN"/>
</dbReference>
<keyword evidence="9 12" id="KW-0675">Receptor</keyword>
<accession>A0A226EEJ3</accession>
<keyword evidence="10" id="KW-0325">Glycoprotein</keyword>
<evidence type="ECO:0000256" key="12">
    <source>
        <dbReference type="RuleBase" id="RU000688"/>
    </source>
</evidence>
<evidence type="ECO:0000259" key="14">
    <source>
        <dbReference type="PROSITE" id="PS50262"/>
    </source>
</evidence>
<dbReference type="AlphaFoldDB" id="A0A226EEJ3"/>
<evidence type="ECO:0000256" key="11">
    <source>
        <dbReference type="ARBA" id="ARBA00023224"/>
    </source>
</evidence>
<feature type="transmembrane region" description="Helical" evidence="13">
    <location>
        <begin position="122"/>
        <end position="142"/>
    </location>
</feature>
<dbReference type="InterPro" id="IPR000276">
    <property type="entry name" value="GPCR_Rhodpsn"/>
</dbReference>
<feature type="transmembrane region" description="Helical" evidence="13">
    <location>
        <begin position="162"/>
        <end position="180"/>
    </location>
</feature>
<evidence type="ECO:0000256" key="2">
    <source>
        <dbReference type="ARBA" id="ARBA00010663"/>
    </source>
</evidence>
<feature type="transmembrane region" description="Helical" evidence="13">
    <location>
        <begin position="82"/>
        <end position="110"/>
    </location>
</feature>
<proteinExistence type="inferred from homology"/>
<gene>
    <name evidence="15" type="ORF">Fcan01_08579</name>
</gene>
<evidence type="ECO:0000256" key="5">
    <source>
        <dbReference type="ARBA" id="ARBA00022989"/>
    </source>
</evidence>
<keyword evidence="7 13" id="KW-0472">Membrane</keyword>
<dbReference type="InterPro" id="IPR000405">
    <property type="entry name" value="Galanin_rcpt"/>
</dbReference>
<dbReference type="EMBL" id="LNIX01000004">
    <property type="protein sequence ID" value="OXA55688.1"/>
    <property type="molecule type" value="Genomic_DNA"/>
</dbReference>
<dbReference type="SUPFAM" id="SSF81321">
    <property type="entry name" value="Family A G protein-coupled receptor-like"/>
    <property type="match status" value="1"/>
</dbReference>
<keyword evidence="5 13" id="KW-1133">Transmembrane helix</keyword>
<dbReference type="GO" id="GO:0005886">
    <property type="term" value="C:plasma membrane"/>
    <property type="evidence" value="ECO:0007669"/>
    <property type="project" value="UniProtKB-SubCell"/>
</dbReference>